<dbReference type="GO" id="GO:0008610">
    <property type="term" value="P:lipid biosynthetic process"/>
    <property type="evidence" value="ECO:0007669"/>
    <property type="project" value="InterPro"/>
</dbReference>
<keyword evidence="7" id="KW-0521">NADP</keyword>
<dbReference type="GO" id="GO:0005789">
    <property type="term" value="C:endoplasmic reticulum membrane"/>
    <property type="evidence" value="ECO:0007669"/>
    <property type="project" value="UniProtKB-SubCell"/>
</dbReference>
<comment type="subunit">
    <text evidence="3">Homodimer.</text>
</comment>
<dbReference type="GO" id="GO:0016491">
    <property type="term" value="F:oxidoreductase activity"/>
    <property type="evidence" value="ECO:0007669"/>
    <property type="project" value="InterPro"/>
</dbReference>
<dbReference type="PANTHER" id="PTHR11863">
    <property type="entry name" value="STEROL DESATURASE"/>
    <property type="match status" value="1"/>
</dbReference>
<dbReference type="GO" id="GO:0071771">
    <property type="term" value="F:aldehyde oxygenase (deformylating) activity"/>
    <property type="evidence" value="ECO:0007669"/>
    <property type="project" value="UniProtKB-EC"/>
</dbReference>
<evidence type="ECO:0000256" key="2">
    <source>
        <dbReference type="ARBA" id="ARBA00009324"/>
    </source>
</evidence>
<keyword evidence="5" id="KW-0812">Transmembrane</keyword>
<proteinExistence type="inferred from homology"/>
<feature type="domain" description="Fatty acid hydroxylase" evidence="12">
    <location>
        <begin position="85"/>
        <end position="178"/>
    </location>
</feature>
<evidence type="ECO:0000256" key="6">
    <source>
        <dbReference type="ARBA" id="ARBA00022824"/>
    </source>
</evidence>
<evidence type="ECO:0000256" key="8">
    <source>
        <dbReference type="ARBA" id="ARBA00022989"/>
    </source>
</evidence>
<dbReference type="OMA" id="QYAWHRW"/>
<reference evidence="13" key="2">
    <citation type="submission" date="2013-04" db="UniProtKB">
        <authorList>
            <consortium name="EnsemblPlants"/>
        </authorList>
    </citation>
    <scope>IDENTIFICATION</scope>
</reference>
<organism evidence="13">
    <name type="scientific">Oryza brachyantha</name>
    <name type="common">malo sina</name>
    <dbReference type="NCBI Taxonomy" id="4533"/>
    <lineage>
        <taxon>Eukaryota</taxon>
        <taxon>Viridiplantae</taxon>
        <taxon>Streptophyta</taxon>
        <taxon>Embryophyta</taxon>
        <taxon>Tracheophyta</taxon>
        <taxon>Spermatophyta</taxon>
        <taxon>Magnoliopsida</taxon>
        <taxon>Liliopsida</taxon>
        <taxon>Poales</taxon>
        <taxon>Poaceae</taxon>
        <taxon>BOP clade</taxon>
        <taxon>Oryzoideae</taxon>
        <taxon>Oryzeae</taxon>
        <taxon>Oryzinae</taxon>
        <taxon>Oryza</taxon>
    </lineage>
</organism>
<dbReference type="InterPro" id="IPR050307">
    <property type="entry name" value="Sterol_Desaturase_Related"/>
</dbReference>
<keyword evidence="14" id="KW-1185">Reference proteome</keyword>
<dbReference type="HOGENOM" id="CLU_043293_1_0_1"/>
<dbReference type="GO" id="GO:0005506">
    <property type="term" value="F:iron ion binding"/>
    <property type="evidence" value="ECO:0007669"/>
    <property type="project" value="InterPro"/>
</dbReference>
<comment type="catalytic activity">
    <reaction evidence="11">
        <text>a long-chain fatty aldehyde + 2 NADPH + O2 + H(+) = a long-chain alkane + formate + 2 NADP(+) + H2O</text>
        <dbReference type="Rhea" id="RHEA:21440"/>
        <dbReference type="ChEBI" id="CHEBI:15377"/>
        <dbReference type="ChEBI" id="CHEBI:15378"/>
        <dbReference type="ChEBI" id="CHEBI:15379"/>
        <dbReference type="ChEBI" id="CHEBI:15740"/>
        <dbReference type="ChEBI" id="CHEBI:17176"/>
        <dbReference type="ChEBI" id="CHEBI:57783"/>
        <dbReference type="ChEBI" id="CHEBI:58349"/>
        <dbReference type="ChEBI" id="CHEBI:83563"/>
        <dbReference type="EC" id="4.1.99.5"/>
    </reaction>
</comment>
<dbReference type="Pfam" id="PF04116">
    <property type="entry name" value="FA_hydroxylase"/>
    <property type="match status" value="1"/>
</dbReference>
<reference evidence="13" key="1">
    <citation type="journal article" date="2013" name="Nat. Commun.">
        <title>Whole-genome sequencing of Oryza brachyantha reveals mechanisms underlying Oryza genome evolution.</title>
        <authorList>
            <person name="Chen J."/>
            <person name="Huang Q."/>
            <person name="Gao D."/>
            <person name="Wang J."/>
            <person name="Lang Y."/>
            <person name="Liu T."/>
            <person name="Li B."/>
            <person name="Bai Z."/>
            <person name="Luis Goicoechea J."/>
            <person name="Liang C."/>
            <person name="Chen C."/>
            <person name="Zhang W."/>
            <person name="Sun S."/>
            <person name="Liao Y."/>
            <person name="Zhang X."/>
            <person name="Yang L."/>
            <person name="Song C."/>
            <person name="Wang M."/>
            <person name="Shi J."/>
            <person name="Liu G."/>
            <person name="Liu J."/>
            <person name="Zhou H."/>
            <person name="Zhou W."/>
            <person name="Yu Q."/>
            <person name="An N."/>
            <person name="Chen Y."/>
            <person name="Cai Q."/>
            <person name="Wang B."/>
            <person name="Liu B."/>
            <person name="Min J."/>
            <person name="Huang Y."/>
            <person name="Wu H."/>
            <person name="Li Z."/>
            <person name="Zhang Y."/>
            <person name="Yin Y."/>
            <person name="Song W."/>
            <person name="Jiang J."/>
            <person name="Jackson S.A."/>
            <person name="Wing R.A."/>
            <person name="Wang J."/>
            <person name="Chen M."/>
        </authorList>
    </citation>
    <scope>NUCLEOTIDE SEQUENCE [LARGE SCALE GENOMIC DNA]</scope>
    <source>
        <strain evidence="13">cv. IRGC 101232</strain>
    </source>
</reference>
<dbReference type="AlphaFoldDB" id="J3MEE7"/>
<protein>
    <recommendedName>
        <fullName evidence="4">aldehyde oxygenase (deformylating)</fullName>
        <ecNumber evidence="4">4.1.99.5</ecNumber>
    </recommendedName>
</protein>
<evidence type="ECO:0000256" key="4">
    <source>
        <dbReference type="ARBA" id="ARBA00013146"/>
    </source>
</evidence>
<name>J3MEE7_ORYBR</name>
<dbReference type="Proteomes" id="UP000006038">
    <property type="component" value="Chromosome 6"/>
</dbReference>
<evidence type="ECO:0000256" key="7">
    <source>
        <dbReference type="ARBA" id="ARBA00022857"/>
    </source>
</evidence>
<evidence type="ECO:0000313" key="13">
    <source>
        <dbReference type="EnsemblPlants" id="OB06G23910.1"/>
    </source>
</evidence>
<keyword evidence="10" id="KW-0456">Lyase</keyword>
<dbReference type="STRING" id="4533.J3MEE7"/>
<evidence type="ECO:0000256" key="11">
    <source>
        <dbReference type="ARBA" id="ARBA00047909"/>
    </source>
</evidence>
<dbReference type="Gramene" id="OB06G23910.1">
    <property type="protein sequence ID" value="OB06G23910.1"/>
    <property type="gene ID" value="OB06G23910"/>
</dbReference>
<keyword evidence="6" id="KW-0256">Endoplasmic reticulum</keyword>
<sequence>MYMALGGRSMDRFRLHSREEEEAKNLVSKLDVVKTVLFQQLVQAAVAATTLTLAGERRTTSTAASYLTVAVQFAVAMVVLDGWQYAWHPVEGLLLDTVGGAVAFLAYGMSPRASVVFFSLCAAKGVDDHCGLWLPAANPLQRAFRNNTAYHDVHHQRRGGRYNYSQPFFVTWDKVFGTHMPFVVEARPGGGLQARPAATPGAGAGGPK</sequence>
<evidence type="ECO:0000256" key="1">
    <source>
        <dbReference type="ARBA" id="ARBA00004477"/>
    </source>
</evidence>
<accession>J3MEE7</accession>
<evidence type="ECO:0000256" key="5">
    <source>
        <dbReference type="ARBA" id="ARBA00022692"/>
    </source>
</evidence>
<dbReference type="EC" id="4.1.99.5" evidence="4"/>
<evidence type="ECO:0000256" key="10">
    <source>
        <dbReference type="ARBA" id="ARBA00023239"/>
    </source>
</evidence>
<evidence type="ECO:0000256" key="9">
    <source>
        <dbReference type="ARBA" id="ARBA00023136"/>
    </source>
</evidence>
<comment type="similarity">
    <text evidence="2">Belongs to the sterol desaturase family.</text>
</comment>
<evidence type="ECO:0000313" key="14">
    <source>
        <dbReference type="Proteomes" id="UP000006038"/>
    </source>
</evidence>
<keyword evidence="9" id="KW-0472">Membrane</keyword>
<dbReference type="eggNOG" id="KOG0874">
    <property type="taxonomic scope" value="Eukaryota"/>
</dbReference>
<dbReference type="EnsemblPlants" id="OB06G23910.1">
    <property type="protein sequence ID" value="OB06G23910.1"/>
    <property type="gene ID" value="OB06G23910"/>
</dbReference>
<comment type="subcellular location">
    <subcellularLocation>
        <location evidence="1">Endoplasmic reticulum membrane</location>
        <topology evidence="1">Multi-pass membrane protein</topology>
    </subcellularLocation>
</comment>
<evidence type="ECO:0000256" key="3">
    <source>
        <dbReference type="ARBA" id="ARBA00011738"/>
    </source>
</evidence>
<dbReference type="InterPro" id="IPR006694">
    <property type="entry name" value="Fatty_acid_hydroxylase"/>
</dbReference>
<keyword evidence="8" id="KW-1133">Transmembrane helix</keyword>
<evidence type="ECO:0000259" key="12">
    <source>
        <dbReference type="Pfam" id="PF04116"/>
    </source>
</evidence>